<dbReference type="EMBL" id="OZ034822">
    <property type="protein sequence ID" value="CAL1410667.1"/>
    <property type="molecule type" value="Genomic_DNA"/>
</dbReference>
<dbReference type="AlphaFoldDB" id="A0AAV2GK63"/>
<dbReference type="Proteomes" id="UP001497516">
    <property type="component" value="Chromosome 9"/>
</dbReference>
<accession>A0AAV2GK63</accession>
<evidence type="ECO:0000256" key="1">
    <source>
        <dbReference type="SAM" id="MobiDB-lite"/>
    </source>
</evidence>
<feature type="region of interest" description="Disordered" evidence="1">
    <location>
        <begin position="66"/>
        <end position="102"/>
    </location>
</feature>
<protein>
    <submittedName>
        <fullName evidence="2">Uncharacterized protein</fullName>
    </submittedName>
</protein>
<gene>
    <name evidence="2" type="ORF">LTRI10_LOCUS50068</name>
</gene>
<reference evidence="2 3" key="1">
    <citation type="submission" date="2024-04" db="EMBL/GenBank/DDBJ databases">
        <authorList>
            <person name="Fracassetti M."/>
        </authorList>
    </citation>
    <scope>NUCLEOTIDE SEQUENCE [LARGE SCALE GENOMIC DNA]</scope>
</reference>
<organism evidence="2 3">
    <name type="scientific">Linum trigynum</name>
    <dbReference type="NCBI Taxonomy" id="586398"/>
    <lineage>
        <taxon>Eukaryota</taxon>
        <taxon>Viridiplantae</taxon>
        <taxon>Streptophyta</taxon>
        <taxon>Embryophyta</taxon>
        <taxon>Tracheophyta</taxon>
        <taxon>Spermatophyta</taxon>
        <taxon>Magnoliopsida</taxon>
        <taxon>eudicotyledons</taxon>
        <taxon>Gunneridae</taxon>
        <taxon>Pentapetalae</taxon>
        <taxon>rosids</taxon>
        <taxon>fabids</taxon>
        <taxon>Malpighiales</taxon>
        <taxon>Linaceae</taxon>
        <taxon>Linum</taxon>
    </lineage>
</organism>
<evidence type="ECO:0000313" key="2">
    <source>
        <dbReference type="EMBL" id="CAL1410667.1"/>
    </source>
</evidence>
<evidence type="ECO:0000313" key="3">
    <source>
        <dbReference type="Proteomes" id="UP001497516"/>
    </source>
</evidence>
<name>A0AAV2GK63_9ROSI</name>
<proteinExistence type="predicted"/>
<sequence length="102" mass="12240">MKLTQHQFVRQKPMTSRTNWFSQQVYSLFLRSYIRQCHYAFRNQLTNVVHMNLNMFRVIVKDRISGNPDSTSVVTIQPHRSRTLHSKIQQQPSKPDKFRSDF</sequence>
<keyword evidence="3" id="KW-1185">Reference proteome</keyword>